<reference evidence="2" key="1">
    <citation type="submission" date="2021-06" db="EMBL/GenBank/DDBJ databases">
        <title>Parelaphostrongylus tenuis whole genome reference sequence.</title>
        <authorList>
            <person name="Garwood T.J."/>
            <person name="Larsen P.A."/>
            <person name="Fountain-Jones N.M."/>
            <person name="Garbe J.R."/>
            <person name="Macchietto M.G."/>
            <person name="Kania S.A."/>
            <person name="Gerhold R.W."/>
            <person name="Richards J.E."/>
            <person name="Wolf T.M."/>
        </authorList>
    </citation>
    <scope>NUCLEOTIDE SEQUENCE</scope>
    <source>
        <strain evidence="2">MNPRO001-30</strain>
        <tissue evidence="2">Meninges</tissue>
    </source>
</reference>
<evidence type="ECO:0000313" key="2">
    <source>
        <dbReference type="EMBL" id="KAJ1367323.1"/>
    </source>
</evidence>
<evidence type="ECO:0000313" key="3">
    <source>
        <dbReference type="Proteomes" id="UP001196413"/>
    </source>
</evidence>
<protein>
    <submittedName>
        <fullName evidence="2">Uncharacterized protein</fullName>
    </submittedName>
</protein>
<accession>A0AAD5R0X3</accession>
<gene>
    <name evidence="2" type="ORF">KIN20_028217</name>
</gene>
<evidence type="ECO:0000256" key="1">
    <source>
        <dbReference type="SAM" id="MobiDB-lite"/>
    </source>
</evidence>
<dbReference type="Proteomes" id="UP001196413">
    <property type="component" value="Unassembled WGS sequence"/>
</dbReference>
<proteinExistence type="predicted"/>
<comment type="caution">
    <text evidence="2">The sequence shown here is derived from an EMBL/GenBank/DDBJ whole genome shotgun (WGS) entry which is preliminary data.</text>
</comment>
<keyword evidence="3" id="KW-1185">Reference proteome</keyword>
<feature type="region of interest" description="Disordered" evidence="1">
    <location>
        <begin position="31"/>
        <end position="53"/>
    </location>
</feature>
<organism evidence="2 3">
    <name type="scientific">Parelaphostrongylus tenuis</name>
    <name type="common">Meningeal worm</name>
    <dbReference type="NCBI Taxonomy" id="148309"/>
    <lineage>
        <taxon>Eukaryota</taxon>
        <taxon>Metazoa</taxon>
        <taxon>Ecdysozoa</taxon>
        <taxon>Nematoda</taxon>
        <taxon>Chromadorea</taxon>
        <taxon>Rhabditida</taxon>
        <taxon>Rhabditina</taxon>
        <taxon>Rhabditomorpha</taxon>
        <taxon>Strongyloidea</taxon>
        <taxon>Metastrongylidae</taxon>
        <taxon>Parelaphostrongylus</taxon>
    </lineage>
</organism>
<dbReference type="EMBL" id="JAHQIW010005849">
    <property type="protein sequence ID" value="KAJ1367323.1"/>
    <property type="molecule type" value="Genomic_DNA"/>
</dbReference>
<dbReference type="AlphaFoldDB" id="A0AAD5R0X3"/>
<sequence length="53" mass="5837">MVDNREKTRRMEDVLGSAQFVKTNRSSVQALKKPGNQNFSGTITAATLPASRQ</sequence>
<name>A0AAD5R0X3_PARTN</name>